<dbReference type="PANTHER" id="PTHR43649">
    <property type="entry name" value="ARABINOSE-BINDING PROTEIN-RELATED"/>
    <property type="match status" value="1"/>
</dbReference>
<dbReference type="EMBL" id="JAPDHZ010000003">
    <property type="protein sequence ID" value="MDG0792132.1"/>
    <property type="molecule type" value="Genomic_DNA"/>
</dbReference>
<keyword evidence="3" id="KW-1185">Reference proteome</keyword>
<dbReference type="PANTHER" id="PTHR43649:SF17">
    <property type="entry name" value="ABC TRANSPORTER SOLUTE BINDING PROTEIN-SUGAR TRANSPORT"/>
    <property type="match status" value="1"/>
</dbReference>
<evidence type="ECO:0000313" key="2">
    <source>
        <dbReference type="EMBL" id="MDG0792132.1"/>
    </source>
</evidence>
<dbReference type="InterPro" id="IPR050490">
    <property type="entry name" value="Bact_solute-bd_prot1"/>
</dbReference>
<name>A0A9X4KH76_9BACL</name>
<reference evidence="2 3" key="1">
    <citation type="submission" date="2022-10" db="EMBL/GenBank/DDBJ databases">
        <title>Comparative genomic analysis of Cohnella hashimotonis sp. nov., isolated from the International Space Station.</title>
        <authorList>
            <person name="Simpson A."/>
            <person name="Venkateswaran K."/>
        </authorList>
    </citation>
    <scope>NUCLEOTIDE SEQUENCE [LARGE SCALE GENOMIC DNA]</scope>
    <source>
        <strain evidence="2 3">DSM 18997</strain>
    </source>
</reference>
<dbReference type="InterPro" id="IPR022627">
    <property type="entry name" value="DUF3502"/>
</dbReference>
<dbReference type="Proteomes" id="UP001153387">
    <property type="component" value="Unassembled WGS sequence"/>
</dbReference>
<evidence type="ECO:0000259" key="1">
    <source>
        <dbReference type="Pfam" id="PF12010"/>
    </source>
</evidence>
<dbReference type="Gene3D" id="3.40.190.10">
    <property type="entry name" value="Periplasmic binding protein-like II"/>
    <property type="match status" value="2"/>
</dbReference>
<sequence>MDHAIERGIWRRLAWVSAVCAMCAACLGGCAGGGGRGEAAGASATGLNPVNLIWYYPQYQSNPDQQLVNDAVNEITRAKLNASVDLRPIDFSNYEQKLNTIVASGEQMDIVWTSNWLFPWTTNAKKGVFQPIDELLGRYGGQLLASMDEKYWNGGKLGGKQYAIPNYQISAMRPSLVIQKRFIDKYRLDVSKIKRIEDIEPFLKQIKEGEPDIVPFGTTKGFYTNLLYGIDWIVPVYRNDPTPTVLPDVTPEMRANFAMMHDWYMKGYINEDAATLKDAAEAYNKGNSAVWFDITGKPGSEVEYKAADGGYDVQLVPLVRSAFVGAGSSMNAIGRTSAHPDRAVMLLNLVNADKALYNLLVYGIEGKHYTKTTGNFIKVNPDGGYFTNTDWVFGDIRGEYLPEGSPPDKIEQTIKANEEASVSAFEGFEFNSDPVKTEIANVRAVNDEYYSALATGTIDPARFLAEYEDKLTKAGAGVIVQEKQKQLDAWLKARGKA</sequence>
<feature type="domain" description="DUF3502" evidence="1">
    <location>
        <begin position="426"/>
        <end position="492"/>
    </location>
</feature>
<protein>
    <submittedName>
        <fullName evidence="2">ABC transporter substrate-binding protein</fullName>
    </submittedName>
</protein>
<evidence type="ECO:0000313" key="3">
    <source>
        <dbReference type="Proteomes" id="UP001153387"/>
    </source>
</evidence>
<dbReference type="SUPFAM" id="SSF53850">
    <property type="entry name" value="Periplasmic binding protein-like II"/>
    <property type="match status" value="1"/>
</dbReference>
<proteinExistence type="predicted"/>
<comment type="caution">
    <text evidence="2">The sequence shown here is derived from an EMBL/GenBank/DDBJ whole genome shotgun (WGS) entry which is preliminary data.</text>
</comment>
<dbReference type="RefSeq" id="WP_277565955.1">
    <property type="nucleotide sequence ID" value="NZ_JAPDHZ010000003.1"/>
</dbReference>
<dbReference type="AlphaFoldDB" id="A0A9X4KH76"/>
<accession>A0A9X4KH76</accession>
<dbReference type="Pfam" id="PF12010">
    <property type="entry name" value="DUF3502"/>
    <property type="match status" value="1"/>
</dbReference>
<organism evidence="2 3">
    <name type="scientific">Cohnella ginsengisoli</name>
    <dbReference type="NCBI Taxonomy" id="425004"/>
    <lineage>
        <taxon>Bacteria</taxon>
        <taxon>Bacillati</taxon>
        <taxon>Bacillota</taxon>
        <taxon>Bacilli</taxon>
        <taxon>Bacillales</taxon>
        <taxon>Paenibacillaceae</taxon>
        <taxon>Cohnella</taxon>
    </lineage>
</organism>
<gene>
    <name evidence="2" type="ORF">OMP38_15605</name>
</gene>